<accession>A0AAV0B1C1</accession>
<dbReference type="EMBL" id="CALTRL010002291">
    <property type="protein sequence ID" value="CAH7675296.1"/>
    <property type="molecule type" value="Genomic_DNA"/>
</dbReference>
<comment type="caution">
    <text evidence="2">The sequence shown here is derived from an EMBL/GenBank/DDBJ whole genome shotgun (WGS) entry which is preliminary data.</text>
</comment>
<sequence>MVLRTSLLSHQTHAPQHLNKTSGGELDQGQPPANGINRNRLKSKVGNWLASASRVTEDVKMKFQPSSCSFASVSNDLAALCKAISVPLPPDDKPFPSNHEVNHATAGIKLAASHVRPFLEVPQQSCKKYINLVTDLNRQSGLLVKIQGIKPLNQSSITDKSKSNKEQDDLVRLREDEV</sequence>
<gene>
    <name evidence="2" type="ORF">PPACK8108_LOCUS10278</name>
</gene>
<evidence type="ECO:0000313" key="2">
    <source>
        <dbReference type="EMBL" id="CAH7675296.1"/>
    </source>
</evidence>
<reference evidence="2" key="1">
    <citation type="submission" date="2022-06" db="EMBL/GenBank/DDBJ databases">
        <authorList>
            <consortium name="SYNGENTA / RWTH Aachen University"/>
        </authorList>
    </citation>
    <scope>NUCLEOTIDE SEQUENCE</scope>
</reference>
<dbReference type="Proteomes" id="UP001153365">
    <property type="component" value="Unassembled WGS sequence"/>
</dbReference>
<proteinExistence type="predicted"/>
<evidence type="ECO:0000256" key="1">
    <source>
        <dbReference type="SAM" id="MobiDB-lite"/>
    </source>
</evidence>
<evidence type="ECO:0000313" key="3">
    <source>
        <dbReference type="Proteomes" id="UP001153365"/>
    </source>
</evidence>
<feature type="region of interest" description="Disordered" evidence="1">
    <location>
        <begin position="1"/>
        <end position="41"/>
    </location>
</feature>
<feature type="compositionally biased region" description="Basic and acidic residues" evidence="1">
    <location>
        <begin position="159"/>
        <end position="178"/>
    </location>
</feature>
<keyword evidence="3" id="KW-1185">Reference proteome</keyword>
<dbReference type="AlphaFoldDB" id="A0AAV0B1C1"/>
<organism evidence="2 3">
    <name type="scientific">Phakopsora pachyrhizi</name>
    <name type="common">Asian soybean rust disease fungus</name>
    <dbReference type="NCBI Taxonomy" id="170000"/>
    <lineage>
        <taxon>Eukaryota</taxon>
        <taxon>Fungi</taxon>
        <taxon>Dikarya</taxon>
        <taxon>Basidiomycota</taxon>
        <taxon>Pucciniomycotina</taxon>
        <taxon>Pucciniomycetes</taxon>
        <taxon>Pucciniales</taxon>
        <taxon>Phakopsoraceae</taxon>
        <taxon>Phakopsora</taxon>
    </lineage>
</organism>
<protein>
    <submittedName>
        <fullName evidence="2">Uncharacterized protein</fullName>
    </submittedName>
</protein>
<feature type="compositionally biased region" description="Polar residues" evidence="1">
    <location>
        <begin position="1"/>
        <end position="22"/>
    </location>
</feature>
<name>A0AAV0B1C1_PHAPC</name>
<feature type="region of interest" description="Disordered" evidence="1">
    <location>
        <begin position="155"/>
        <end position="178"/>
    </location>
</feature>